<accession>A0A9P5NQ10</accession>
<keyword evidence="3" id="KW-1185">Reference proteome</keyword>
<dbReference type="EMBL" id="JADNYJ010000050">
    <property type="protein sequence ID" value="KAF8899940.1"/>
    <property type="molecule type" value="Genomic_DNA"/>
</dbReference>
<comment type="caution">
    <text evidence="2">The sequence shown here is derived from an EMBL/GenBank/DDBJ whole genome shotgun (WGS) entry which is preliminary data.</text>
</comment>
<gene>
    <name evidence="2" type="ORF">CPB84DRAFT_1106580</name>
</gene>
<name>A0A9P5NQ10_GYMJU</name>
<reference evidence="2" key="1">
    <citation type="submission" date="2020-11" db="EMBL/GenBank/DDBJ databases">
        <authorList>
            <consortium name="DOE Joint Genome Institute"/>
            <person name="Ahrendt S."/>
            <person name="Riley R."/>
            <person name="Andreopoulos W."/>
            <person name="LaButti K."/>
            <person name="Pangilinan J."/>
            <person name="Ruiz-duenas F.J."/>
            <person name="Barrasa J.M."/>
            <person name="Sanchez-Garcia M."/>
            <person name="Camarero S."/>
            <person name="Miyauchi S."/>
            <person name="Serrano A."/>
            <person name="Linde D."/>
            <person name="Babiker R."/>
            <person name="Drula E."/>
            <person name="Ayuso-Fernandez I."/>
            <person name="Pacheco R."/>
            <person name="Padilla G."/>
            <person name="Ferreira P."/>
            <person name="Barriuso J."/>
            <person name="Kellner H."/>
            <person name="Castanera R."/>
            <person name="Alfaro M."/>
            <person name="Ramirez L."/>
            <person name="Pisabarro A.G."/>
            <person name="Kuo A."/>
            <person name="Tritt A."/>
            <person name="Lipzen A."/>
            <person name="He G."/>
            <person name="Yan M."/>
            <person name="Ng V."/>
            <person name="Cullen D."/>
            <person name="Martin F."/>
            <person name="Rosso M.-N."/>
            <person name="Henrissat B."/>
            <person name="Hibbett D."/>
            <person name="Martinez A.T."/>
            <person name="Grigoriev I.V."/>
        </authorList>
    </citation>
    <scope>NUCLEOTIDE SEQUENCE</scope>
    <source>
        <strain evidence="2">AH 44721</strain>
    </source>
</reference>
<dbReference type="OrthoDB" id="19928at2759"/>
<dbReference type="AlphaFoldDB" id="A0A9P5NQ10"/>
<evidence type="ECO:0000256" key="1">
    <source>
        <dbReference type="SAM" id="MobiDB-lite"/>
    </source>
</evidence>
<evidence type="ECO:0000313" key="3">
    <source>
        <dbReference type="Proteomes" id="UP000724874"/>
    </source>
</evidence>
<feature type="region of interest" description="Disordered" evidence="1">
    <location>
        <begin position="193"/>
        <end position="230"/>
    </location>
</feature>
<sequence>MVNTLKTILRTTLNSSYNPARDGRLILSLSASSIPPRPIFAACIASGLHWAHWMKLLGDRDFDIVLDAHSVVVLYLGPKPQPITIWSEQTLTPAKRALLAHLTEEQPQVPISKLGQQSAMQASLRATVSSAVARAHTRTLAQQLLESEHEKEADEIFAMISRTAILSPSPTRERFPSIDIDIPTTFIPMVTTSFPSPLSSPEPLSSPDSSRPSSRLSSFSFSSDDESVTSVSSTSSFDFLASTKPRITITPPATTSVKPTTINRHAPAFVPRQPVAPRVVNDSNKKEVTKYLYQGGVSTVLTGGVMLGGASKAPKADAAPRYRAPIGGKKTPTPTQNAASSAMSWRRGTRF</sequence>
<feature type="region of interest" description="Disordered" evidence="1">
    <location>
        <begin position="311"/>
        <end position="351"/>
    </location>
</feature>
<proteinExistence type="predicted"/>
<organism evidence="2 3">
    <name type="scientific">Gymnopilus junonius</name>
    <name type="common">Spectacular rustgill mushroom</name>
    <name type="synonym">Gymnopilus spectabilis subsp. junonius</name>
    <dbReference type="NCBI Taxonomy" id="109634"/>
    <lineage>
        <taxon>Eukaryota</taxon>
        <taxon>Fungi</taxon>
        <taxon>Dikarya</taxon>
        <taxon>Basidiomycota</taxon>
        <taxon>Agaricomycotina</taxon>
        <taxon>Agaricomycetes</taxon>
        <taxon>Agaricomycetidae</taxon>
        <taxon>Agaricales</taxon>
        <taxon>Agaricineae</taxon>
        <taxon>Hymenogastraceae</taxon>
        <taxon>Gymnopilus</taxon>
    </lineage>
</organism>
<evidence type="ECO:0000313" key="2">
    <source>
        <dbReference type="EMBL" id="KAF8899940.1"/>
    </source>
</evidence>
<dbReference type="Proteomes" id="UP000724874">
    <property type="component" value="Unassembled WGS sequence"/>
</dbReference>
<feature type="compositionally biased region" description="Polar residues" evidence="1">
    <location>
        <begin position="332"/>
        <end position="343"/>
    </location>
</feature>
<protein>
    <submittedName>
        <fullName evidence="2">Uncharacterized protein</fullName>
    </submittedName>
</protein>